<evidence type="ECO:0000256" key="1">
    <source>
        <dbReference type="SAM" id="Coils"/>
    </source>
</evidence>
<protein>
    <submittedName>
        <fullName evidence="3">Capsule polysaccharide export-like protein</fullName>
    </submittedName>
</protein>
<dbReference type="GO" id="GO:0005886">
    <property type="term" value="C:plasma membrane"/>
    <property type="evidence" value="ECO:0007669"/>
    <property type="project" value="TreeGrafter"/>
</dbReference>
<feature type="coiled-coil region" evidence="1">
    <location>
        <begin position="195"/>
        <end position="229"/>
    </location>
</feature>
<feature type="transmembrane region" description="Helical" evidence="2">
    <location>
        <begin position="33"/>
        <end position="51"/>
    </location>
</feature>
<gene>
    <name evidence="3" type="ORF">Sphch_2701</name>
</gene>
<keyword evidence="2" id="KW-0472">Membrane</keyword>
<reference evidence="3 4" key="1">
    <citation type="submission" date="2011-05" db="EMBL/GenBank/DDBJ databases">
        <title>Complete sequence of chromosome 1 of Sphingobium chlorophenolicum L-1.</title>
        <authorList>
            <consortium name="US DOE Joint Genome Institute"/>
            <person name="Lucas S."/>
            <person name="Han J."/>
            <person name="Lapidus A."/>
            <person name="Cheng J.-F."/>
            <person name="Goodwin L."/>
            <person name="Pitluck S."/>
            <person name="Peters L."/>
            <person name="Daligault H."/>
            <person name="Han C."/>
            <person name="Tapia R."/>
            <person name="Land M."/>
            <person name="Hauser L."/>
            <person name="Kyrpides N."/>
            <person name="Ivanova N."/>
            <person name="Pagani I."/>
            <person name="Turner P."/>
            <person name="Copley S."/>
            <person name="Woyke T."/>
        </authorList>
    </citation>
    <scope>NUCLEOTIDE SEQUENCE [LARGE SCALE GENOMIC DNA]</scope>
    <source>
        <strain evidence="3 4">L-1</strain>
    </source>
</reference>
<dbReference type="GO" id="GO:0004713">
    <property type="term" value="F:protein tyrosine kinase activity"/>
    <property type="evidence" value="ECO:0007669"/>
    <property type="project" value="TreeGrafter"/>
</dbReference>
<dbReference type="InterPro" id="IPR050445">
    <property type="entry name" value="Bact_polysacc_biosynth/exp"/>
</dbReference>
<keyword evidence="1" id="KW-0175">Coiled coil</keyword>
<feature type="transmembrane region" description="Helical" evidence="2">
    <location>
        <begin position="364"/>
        <end position="386"/>
    </location>
</feature>
<sequence length="391" mass="42801">MFMDGIIKPADQNRYEARQTSIALLRRLYGLRYFLALVVLPTVLVAIYYYVIASDQYESSADFVVRKGDSQGRSSGGSTAALLGFGVGGGGSQQTDALIIQDYLLSHDAVAKLRTEDAFVQRFQRPHIDFLSALWGGAPAPETVLKYYRKHVDVEQNVEDGITDVRVRAFTPEDAHAIAEKLLQMGEQRVNQINERTMRGQLSAAKSQLKSAEEDLAALQAQLTNFRRTKGDIDPAGTGKAQIGMVADLTGNLTAARARLDAIKGFISRSSPQYQAVEAQVRALEAQVASQNAKLVSGGNNIATGLGKYEDLLIRQEFAGKRYAAAAAAYEDARAQALKQQLYLVRVVDPNIPVKSQFPERGRVVLTVFFSLLLAYGIGWMLLAGVKEHSL</sequence>
<dbReference type="Gene3D" id="1.10.287.1490">
    <property type="match status" value="1"/>
</dbReference>
<dbReference type="Proteomes" id="UP000007150">
    <property type="component" value="Chromosome 1"/>
</dbReference>
<keyword evidence="4" id="KW-1185">Reference proteome</keyword>
<dbReference type="AlphaFoldDB" id="F6F0M2"/>
<dbReference type="PANTHER" id="PTHR32309:SF13">
    <property type="entry name" value="FERRIC ENTEROBACTIN TRANSPORT PROTEIN FEPE"/>
    <property type="match status" value="1"/>
</dbReference>
<evidence type="ECO:0000313" key="4">
    <source>
        <dbReference type="Proteomes" id="UP000007150"/>
    </source>
</evidence>
<dbReference type="KEGG" id="sch:Sphch_2701"/>
<dbReference type="PANTHER" id="PTHR32309">
    <property type="entry name" value="TYROSINE-PROTEIN KINASE"/>
    <property type="match status" value="1"/>
</dbReference>
<accession>F6F0M2</accession>
<dbReference type="HOGENOM" id="CLU_027864_0_0_5"/>
<keyword evidence="2" id="KW-1133">Transmembrane helix</keyword>
<dbReference type="EMBL" id="CP002798">
    <property type="protein sequence ID" value="AEG50344.1"/>
    <property type="molecule type" value="Genomic_DNA"/>
</dbReference>
<evidence type="ECO:0000256" key="2">
    <source>
        <dbReference type="SAM" id="Phobius"/>
    </source>
</evidence>
<dbReference type="STRING" id="690566.Sphch_2701"/>
<organism evidence="3 4">
    <name type="scientific">Sphingobium chlorophenolicum L-1</name>
    <dbReference type="NCBI Taxonomy" id="690566"/>
    <lineage>
        <taxon>Bacteria</taxon>
        <taxon>Pseudomonadati</taxon>
        <taxon>Pseudomonadota</taxon>
        <taxon>Alphaproteobacteria</taxon>
        <taxon>Sphingomonadales</taxon>
        <taxon>Sphingomonadaceae</taxon>
        <taxon>Sphingobium</taxon>
    </lineage>
</organism>
<proteinExistence type="predicted"/>
<keyword evidence="2" id="KW-0812">Transmembrane</keyword>
<name>F6F0M2_SPHCR</name>
<evidence type="ECO:0000313" key="3">
    <source>
        <dbReference type="EMBL" id="AEG50344.1"/>
    </source>
</evidence>